<protein>
    <submittedName>
        <fullName evidence="5">Tetratricopeptide repeat protein</fullName>
    </submittedName>
</protein>
<dbReference type="RefSeq" id="WP_009628040.1">
    <property type="nucleotide sequence ID" value="NZ_VBTY01000134.1"/>
</dbReference>
<proteinExistence type="predicted"/>
<dbReference type="Pfam" id="PF13424">
    <property type="entry name" value="TPR_12"/>
    <property type="match status" value="1"/>
</dbReference>
<dbReference type="PANTHER" id="PTHR45641:SF19">
    <property type="entry name" value="NEPHROCYSTIN-3"/>
    <property type="match status" value="1"/>
</dbReference>
<dbReference type="InterPro" id="IPR041617">
    <property type="entry name" value="TPR_MalT"/>
</dbReference>
<dbReference type="Proteomes" id="UP001152872">
    <property type="component" value="Unassembled WGS sequence"/>
</dbReference>
<dbReference type="InterPro" id="IPR019734">
    <property type="entry name" value="TPR_rpt"/>
</dbReference>
<dbReference type="AlphaFoldDB" id="A0A9X4M8U2"/>
<dbReference type="Pfam" id="PF13176">
    <property type="entry name" value="TPR_7"/>
    <property type="match status" value="1"/>
</dbReference>
<dbReference type="EMBL" id="VBTY01000134">
    <property type="protein sequence ID" value="MDG3495893.1"/>
    <property type="molecule type" value="Genomic_DNA"/>
</dbReference>
<dbReference type="Pfam" id="PF17874">
    <property type="entry name" value="TPR_MalT"/>
    <property type="match status" value="1"/>
</dbReference>
<evidence type="ECO:0000256" key="1">
    <source>
        <dbReference type="ARBA" id="ARBA00022737"/>
    </source>
</evidence>
<dbReference type="SMART" id="SM00028">
    <property type="entry name" value="TPR"/>
    <property type="match status" value="6"/>
</dbReference>
<feature type="repeat" description="TPR" evidence="3">
    <location>
        <begin position="247"/>
        <end position="280"/>
    </location>
</feature>
<evidence type="ECO:0000259" key="4">
    <source>
        <dbReference type="Pfam" id="PF17874"/>
    </source>
</evidence>
<keyword evidence="6" id="KW-1185">Reference proteome</keyword>
<name>A0A9X4M8U2_9CYAN</name>
<dbReference type="SUPFAM" id="SSF48452">
    <property type="entry name" value="TPR-like"/>
    <property type="match status" value="2"/>
</dbReference>
<dbReference type="PANTHER" id="PTHR45641">
    <property type="entry name" value="TETRATRICOPEPTIDE REPEAT PROTEIN (AFU_ORTHOLOGUE AFUA_6G03870)"/>
    <property type="match status" value="1"/>
</dbReference>
<evidence type="ECO:0000256" key="2">
    <source>
        <dbReference type="ARBA" id="ARBA00022803"/>
    </source>
</evidence>
<sequence>MFQGGALESELLAITEFSETEWHKFRVQLEAKGLIKAEALTHLGIDYPFLKFHPTFAPSIWSRLTEPEQQQLLIRHRQCYYQLSIYLHFEDDKNPFFTRAISKRELPNFLYAVRGSITAGENFAVDFMSKVNKFLYFFGLNQDRENLADMARYMGSGVDSQTWFLTQSNTGEQLWSTGRYTEAEAVFQDILRGLGATPSYQRCITLNRLGRCYRSTGQTEQAAATYRLGLEVAGLLEQTNSMKRNIGGLQTDLGDVLTDMGDYDRARESYEASLAIDKELGDLRGEAVVKQQMGTLALVQKRLTEAVQHYQEALQIFQQLNEPAAESAALHQMGRTFEESRQWEAAEQMYRQSAQIKESQGDLAKAAMTWHHLAIISEDTGKLKEAEEWYRKAIDVGRKTGNCVLLSQHLTNLANLIQQLPDRLNEAQQLADESLSISQTLDPTAIQIWATYNFLAEISDKQGKPAKAKEYRRQSRAARANFAGLEHELSRHVQLIDSVVRAVENAKVRQELEPVLENMISCGWHNLITSIRKILNGQRDEDILCEGLDYQDYEIIIAILHGIESK</sequence>
<dbReference type="InterPro" id="IPR011990">
    <property type="entry name" value="TPR-like_helical_dom_sf"/>
</dbReference>
<evidence type="ECO:0000313" key="6">
    <source>
        <dbReference type="Proteomes" id="UP001152872"/>
    </source>
</evidence>
<reference evidence="5" key="1">
    <citation type="submission" date="2019-05" db="EMBL/GenBank/DDBJ databases">
        <title>Whole genome sequencing of Pseudanabaena catenata USMAC16.</title>
        <authorList>
            <person name="Khan Z."/>
            <person name="Omar W.M."/>
            <person name="Convey P."/>
            <person name="Merican F."/>
            <person name="Najimudin N."/>
        </authorList>
    </citation>
    <scope>NUCLEOTIDE SEQUENCE</scope>
    <source>
        <strain evidence="5">USMAC16</strain>
    </source>
</reference>
<gene>
    <name evidence="5" type="ORF">FEV09_15195</name>
</gene>
<keyword evidence="2 3" id="KW-0802">TPR repeat</keyword>
<accession>A0A9X4M8U2</accession>
<keyword evidence="1" id="KW-0677">Repeat</keyword>
<dbReference type="PROSITE" id="PS50005">
    <property type="entry name" value="TPR"/>
    <property type="match status" value="1"/>
</dbReference>
<evidence type="ECO:0000313" key="5">
    <source>
        <dbReference type="EMBL" id="MDG3495893.1"/>
    </source>
</evidence>
<dbReference type="Gene3D" id="1.25.40.10">
    <property type="entry name" value="Tetratricopeptide repeat domain"/>
    <property type="match status" value="2"/>
</dbReference>
<comment type="caution">
    <text evidence="5">The sequence shown here is derived from an EMBL/GenBank/DDBJ whole genome shotgun (WGS) entry which is preliminary data.</text>
</comment>
<feature type="domain" description="MalT-like TPR region" evidence="4">
    <location>
        <begin position="295"/>
        <end position="494"/>
    </location>
</feature>
<organism evidence="5 6">
    <name type="scientific">Pseudanabaena catenata USMAC16</name>
    <dbReference type="NCBI Taxonomy" id="1855837"/>
    <lineage>
        <taxon>Bacteria</taxon>
        <taxon>Bacillati</taxon>
        <taxon>Cyanobacteriota</taxon>
        <taxon>Cyanophyceae</taxon>
        <taxon>Pseudanabaenales</taxon>
        <taxon>Pseudanabaenaceae</taxon>
        <taxon>Pseudanabaena</taxon>
    </lineage>
</organism>
<evidence type="ECO:0000256" key="3">
    <source>
        <dbReference type="PROSITE-ProRule" id="PRU00339"/>
    </source>
</evidence>